<protein>
    <submittedName>
        <fullName evidence="1">Uncharacterized protein</fullName>
    </submittedName>
</protein>
<organism evidence="1">
    <name type="scientific">Arion vulgaris</name>
    <dbReference type="NCBI Taxonomy" id="1028688"/>
    <lineage>
        <taxon>Eukaryota</taxon>
        <taxon>Metazoa</taxon>
        <taxon>Spiralia</taxon>
        <taxon>Lophotrochozoa</taxon>
        <taxon>Mollusca</taxon>
        <taxon>Gastropoda</taxon>
        <taxon>Heterobranchia</taxon>
        <taxon>Euthyneura</taxon>
        <taxon>Panpulmonata</taxon>
        <taxon>Eupulmonata</taxon>
        <taxon>Stylommatophora</taxon>
        <taxon>Helicina</taxon>
        <taxon>Arionoidea</taxon>
        <taxon>Arionidae</taxon>
        <taxon>Arion</taxon>
    </lineage>
</organism>
<dbReference type="AlphaFoldDB" id="A0A0B7AH50"/>
<reference evidence="1" key="1">
    <citation type="submission" date="2014-12" db="EMBL/GenBank/DDBJ databases">
        <title>Insight into the proteome of Arion vulgaris.</title>
        <authorList>
            <person name="Aradska J."/>
            <person name="Bulat T."/>
            <person name="Smidak R."/>
            <person name="Sarate P."/>
            <person name="Gangsoo J."/>
            <person name="Sialana F."/>
            <person name="Bilban M."/>
            <person name="Lubec G."/>
        </authorList>
    </citation>
    <scope>NUCLEOTIDE SEQUENCE</scope>
    <source>
        <tissue evidence="1">Skin</tissue>
    </source>
</reference>
<sequence length="56" mass="6653">MDWMPSQDKNSRMVKICSGYLRDSGRKGDLVTHELLKAELEDMHRTRFELERKAQD</sequence>
<gene>
    <name evidence="1" type="primary">ORF120409</name>
</gene>
<name>A0A0B7AH50_9EUPU</name>
<dbReference type="EMBL" id="HACG01033474">
    <property type="protein sequence ID" value="CEK80339.1"/>
    <property type="molecule type" value="Transcribed_RNA"/>
</dbReference>
<proteinExistence type="predicted"/>
<accession>A0A0B7AH50</accession>
<evidence type="ECO:0000313" key="1">
    <source>
        <dbReference type="EMBL" id="CEK80339.1"/>
    </source>
</evidence>